<dbReference type="EMBL" id="GBRH01191006">
    <property type="protein sequence ID" value="JAE06890.1"/>
    <property type="molecule type" value="Transcribed_RNA"/>
</dbReference>
<protein>
    <submittedName>
        <fullName evidence="1">Uncharacterized protein</fullName>
    </submittedName>
</protein>
<organism evidence="1">
    <name type="scientific">Arundo donax</name>
    <name type="common">Giant reed</name>
    <name type="synonym">Donax arundinaceus</name>
    <dbReference type="NCBI Taxonomy" id="35708"/>
    <lineage>
        <taxon>Eukaryota</taxon>
        <taxon>Viridiplantae</taxon>
        <taxon>Streptophyta</taxon>
        <taxon>Embryophyta</taxon>
        <taxon>Tracheophyta</taxon>
        <taxon>Spermatophyta</taxon>
        <taxon>Magnoliopsida</taxon>
        <taxon>Liliopsida</taxon>
        <taxon>Poales</taxon>
        <taxon>Poaceae</taxon>
        <taxon>PACMAD clade</taxon>
        <taxon>Arundinoideae</taxon>
        <taxon>Arundineae</taxon>
        <taxon>Arundo</taxon>
    </lineage>
</organism>
<reference evidence="1" key="2">
    <citation type="journal article" date="2015" name="Data Brief">
        <title>Shoot transcriptome of the giant reed, Arundo donax.</title>
        <authorList>
            <person name="Barrero R.A."/>
            <person name="Guerrero F.D."/>
            <person name="Moolhuijzen P."/>
            <person name="Goolsby J.A."/>
            <person name="Tidwell J."/>
            <person name="Bellgard S.E."/>
            <person name="Bellgard M.I."/>
        </authorList>
    </citation>
    <scope>NUCLEOTIDE SEQUENCE</scope>
    <source>
        <tissue evidence="1">Shoot tissue taken approximately 20 cm above the soil surface</tissue>
    </source>
</reference>
<evidence type="ECO:0000313" key="1">
    <source>
        <dbReference type="EMBL" id="JAE06890.1"/>
    </source>
</evidence>
<sequence>MTRARSLYRSRAWPGKIRPLEELRWWF</sequence>
<accession>A0A0A9F1G1</accession>
<dbReference type="AlphaFoldDB" id="A0A0A9F1G1"/>
<proteinExistence type="predicted"/>
<reference evidence="1" key="1">
    <citation type="submission" date="2014-09" db="EMBL/GenBank/DDBJ databases">
        <authorList>
            <person name="Magalhaes I.L.F."/>
            <person name="Oliveira U."/>
            <person name="Santos F.R."/>
            <person name="Vidigal T.H.D.A."/>
            <person name="Brescovit A.D."/>
            <person name="Santos A.J."/>
        </authorList>
    </citation>
    <scope>NUCLEOTIDE SEQUENCE</scope>
    <source>
        <tissue evidence="1">Shoot tissue taken approximately 20 cm above the soil surface</tissue>
    </source>
</reference>
<name>A0A0A9F1G1_ARUDO</name>